<evidence type="ECO:0000256" key="4">
    <source>
        <dbReference type="ARBA" id="ARBA00022692"/>
    </source>
</evidence>
<evidence type="ECO:0000256" key="12">
    <source>
        <dbReference type="ARBA" id="ARBA00023157"/>
    </source>
</evidence>
<evidence type="ECO:0000256" key="10">
    <source>
        <dbReference type="ARBA" id="ARBA00022989"/>
    </source>
</evidence>
<evidence type="ECO:0000313" key="23">
    <source>
        <dbReference type="EMBL" id="KAG5261262.1"/>
    </source>
</evidence>
<evidence type="ECO:0000256" key="9">
    <source>
        <dbReference type="ARBA" id="ARBA00022843"/>
    </source>
</evidence>
<dbReference type="Pfam" id="PF17776">
    <property type="entry name" value="NLRC4_HD2"/>
    <property type="match status" value="1"/>
</dbReference>
<keyword evidence="24" id="KW-1185">Reference proteome</keyword>
<organism evidence="23 24">
    <name type="scientific">Alosa alosa</name>
    <name type="common">allis shad</name>
    <dbReference type="NCBI Taxonomy" id="278164"/>
    <lineage>
        <taxon>Eukaryota</taxon>
        <taxon>Metazoa</taxon>
        <taxon>Chordata</taxon>
        <taxon>Craniata</taxon>
        <taxon>Vertebrata</taxon>
        <taxon>Euteleostomi</taxon>
        <taxon>Actinopterygii</taxon>
        <taxon>Neopterygii</taxon>
        <taxon>Teleostei</taxon>
        <taxon>Clupei</taxon>
        <taxon>Clupeiformes</taxon>
        <taxon>Clupeoidei</taxon>
        <taxon>Clupeidae</taxon>
        <taxon>Alosa</taxon>
    </lineage>
</organism>
<dbReference type="InterPro" id="IPR041267">
    <property type="entry name" value="NLRP_HD2"/>
</dbReference>
<keyword evidence="13" id="KW-0325">Glycoprotein</keyword>
<feature type="domain" description="Ig-like" evidence="21">
    <location>
        <begin position="26"/>
        <end position="130"/>
    </location>
</feature>
<evidence type="ECO:0000256" key="19">
    <source>
        <dbReference type="SAM" id="Phobius"/>
    </source>
</evidence>
<keyword evidence="9" id="KW-0832">Ubl conjugation</keyword>
<dbReference type="InterPro" id="IPR050637">
    <property type="entry name" value="NLRP_innate_immun_reg"/>
</dbReference>
<dbReference type="Pfam" id="PF22705">
    <property type="entry name" value="C2-set_3"/>
    <property type="match status" value="1"/>
</dbReference>
<feature type="domain" description="NACHT" evidence="22">
    <location>
        <begin position="329"/>
        <end position="473"/>
    </location>
</feature>
<dbReference type="GO" id="GO:0016020">
    <property type="term" value="C:membrane"/>
    <property type="evidence" value="ECO:0007669"/>
    <property type="project" value="UniProtKB-SubCell"/>
</dbReference>
<dbReference type="GO" id="GO:0042110">
    <property type="term" value="P:T cell activation"/>
    <property type="evidence" value="ECO:0007669"/>
    <property type="project" value="UniProtKB-ARBA"/>
</dbReference>
<proteinExistence type="inferred from homology"/>
<keyword evidence="15" id="KW-1271">Inflammasome</keyword>
<dbReference type="Pfam" id="PF05729">
    <property type="entry name" value="NACHT"/>
    <property type="match status" value="1"/>
</dbReference>
<dbReference type="FunFam" id="2.60.40.10:FF:000142">
    <property type="entry name" value="V-set domain-containing T-cell activation inhibitor 1"/>
    <property type="match status" value="1"/>
</dbReference>
<dbReference type="Gene3D" id="3.40.50.300">
    <property type="entry name" value="P-loop containing nucleotide triphosphate hydrolases"/>
    <property type="match status" value="1"/>
</dbReference>
<accession>A0AAV6FIY5</accession>
<protein>
    <submittedName>
        <fullName evidence="23">Uncharacterized protein</fullName>
    </submittedName>
</protein>
<reference evidence="23" key="1">
    <citation type="submission" date="2020-10" db="EMBL/GenBank/DDBJ databases">
        <title>Chromosome-scale genome assembly of the Allis shad, Alosa alosa.</title>
        <authorList>
            <person name="Margot Z."/>
            <person name="Christophe K."/>
            <person name="Cabau C."/>
            <person name="Louis A."/>
            <person name="Berthelot C."/>
            <person name="Parey E."/>
            <person name="Roest Crollius H."/>
            <person name="Montfort J."/>
            <person name="Robinson-Rechavi M."/>
            <person name="Bucao C."/>
            <person name="Bouchez O."/>
            <person name="Gislard M."/>
            <person name="Lluch J."/>
            <person name="Milhes M."/>
            <person name="Lampietro C."/>
            <person name="Lopez Roques C."/>
            <person name="Donnadieu C."/>
            <person name="Braasch I."/>
            <person name="Desvignes T."/>
            <person name="Postlethwait J."/>
            <person name="Bobe J."/>
            <person name="Guiguen Y."/>
        </authorList>
    </citation>
    <scope>NUCLEOTIDE SEQUENCE</scope>
    <source>
        <strain evidence="23">M-15738</strain>
        <tissue evidence="23">Blood</tissue>
    </source>
</reference>
<evidence type="ECO:0000256" key="1">
    <source>
        <dbReference type="ARBA" id="ARBA00004110"/>
    </source>
</evidence>
<evidence type="ECO:0000259" key="22">
    <source>
        <dbReference type="PROSITE" id="PS50837"/>
    </source>
</evidence>
<evidence type="ECO:0000256" key="15">
    <source>
        <dbReference type="ARBA" id="ARBA00023233"/>
    </source>
</evidence>
<evidence type="ECO:0000259" key="21">
    <source>
        <dbReference type="PROSITE" id="PS50835"/>
    </source>
</evidence>
<dbReference type="InterPro" id="IPR007111">
    <property type="entry name" value="NACHT_NTPase"/>
</dbReference>
<evidence type="ECO:0000256" key="17">
    <source>
        <dbReference type="ARBA" id="ARBA00038221"/>
    </source>
</evidence>
<evidence type="ECO:0000256" key="20">
    <source>
        <dbReference type="SAM" id="SignalP"/>
    </source>
</evidence>
<feature type="region of interest" description="Disordered" evidence="18">
    <location>
        <begin position="1393"/>
        <end position="1431"/>
    </location>
</feature>
<dbReference type="Gene3D" id="3.80.10.10">
    <property type="entry name" value="Ribonuclease Inhibitor"/>
    <property type="match status" value="1"/>
</dbReference>
<keyword evidence="3" id="KW-0963">Cytoplasm</keyword>
<dbReference type="GO" id="GO:0005829">
    <property type="term" value="C:cytosol"/>
    <property type="evidence" value="ECO:0007669"/>
    <property type="project" value="UniProtKB-SubCell"/>
</dbReference>
<keyword evidence="8" id="KW-0067">ATP-binding</keyword>
<keyword evidence="11 19" id="KW-0472">Membrane</keyword>
<evidence type="ECO:0000313" key="24">
    <source>
        <dbReference type="Proteomes" id="UP000823561"/>
    </source>
</evidence>
<sequence>MKCICMIFLLQYCTLTTADWFVVVSPDRPVVGVAGGDALLPCLLKPNISAVDMEVMWLIGSAVVHRYRNHKDEADLQLPDYQNRTSLSTEGLQRGNVSLRLTSVQFSDANTYRCYIVCTEGVFDTNIELQVEAVGSTPNISVESLGDGSVCLQCESSGWSPEPQMEWLDSEGQILPAEATLVRIDHEGFTVRRSVTVLESEGSRFLCRVSNTIMTKENPTHVPRIMFALSRHRLYPASFVLFFLVSTVVLSICILKKHQGLTRYKEWVISSVESERSPFPDNLHDHYTDPLIIKLNVEEDKVSTAGEIFQETCSLDKLFSVDDGRPDPNAIILQGHTGCGKAFTVQKIMCDWASGAAYLKRFALVLLLKGTELRQELLHQEEKKRSLVELISPMGKLSSVTGHLLKHTLKDAPHKVLFIIDGFDELRLSAVEPSSHLPSQPFTRAPPAYIINALLGGRILPESFLLVTTRPTASKALRKMLQQREQRFTEILGFSENKVGDYFKKFFENQERAEEEYQLVRENDFLFSSCLIPILCWMICSVLKKNPRGFQERSPVTRTSIFLLYCTSHIDNVRLKRLGQLAESKTLTGEVLFDEKSVYDTITDPTKSPLLRKYSLGWNNVQQVMYGFVHPTIQEFISALYYITLKEEEMLREVKELLNSLKGPSADETIQLRPIIRFLFGLSNANVWSLLSAKLKSTADNKSIRNILEQWIFEEVATFVGKDMRLFILHCLFELHEEEFVRSAMKKWWKLDFASFSLKRIDCWALHYCLQCRPAIARLNLSNCNLTAEKLKLLEPALSQLDCKELWLDVEDLSDANVADLVSALSTGRILGRLRVENSLLSDESLQQVLTALEKQKSVGSVILSVKTVSLLTANMVIRHVHKHKVTGIMSITLTWKKSPNGDGHEDRLCSSLRVGKNQHSFTVSVEDDGSTSQPAVSQLSATLPNCEEIANWTPLLKSFHELRALKSNPELEKNVEMLFSSLRSLPGLKKVYLNARVQKIQWAFELLSFIHNCANLQEMDVMVKHRLEQETLCSFLSLKKAPYSTLKQEAMIRLTVEQNTLGISSSQTPPSFSVDDRSWRKPSLTPSLLAQEKRWSPLSLISLTFPGSEYSTGNWKLFLDMFYNLNKNTSTDVETDVDTLFTTLRSVRGLREVELRVQGLTESWTHHILSFIRDQEIDVHVLKKWESCEESLCSSFFVRKTASTFRLAVEHLRKGSSTPALSYISILVDTNTVTPSDWTDYLKSFHTLKHEIESRYLYDFVGPLLFPLGSLAGLREVELRVSCLTEVWADNILSLIDRCSNLQEVRLSAGHSVVSDGLSVWTDCGPLLLEEITHLQETLIRPDCTITLTGIKRRTVEVSSHFKEGRLQCNRPVRITIRGNKSTEDFLEHIRERERERDESLCPPPRQLTPDPPCPGSSVLLRQETVDKAK</sequence>
<dbReference type="PANTHER" id="PTHR45690">
    <property type="entry name" value="NACHT, LRR AND PYD DOMAINS-CONTAINING PROTEIN 12"/>
    <property type="match status" value="1"/>
</dbReference>
<dbReference type="GO" id="GO:0050863">
    <property type="term" value="P:regulation of T cell activation"/>
    <property type="evidence" value="ECO:0007669"/>
    <property type="project" value="UniProtKB-ARBA"/>
</dbReference>
<dbReference type="EMBL" id="JADWDJ010000024">
    <property type="protein sequence ID" value="KAG5261262.1"/>
    <property type="molecule type" value="Genomic_DNA"/>
</dbReference>
<comment type="similarity">
    <text evidence="17">Belongs to the SKINT family.</text>
</comment>
<evidence type="ECO:0000256" key="5">
    <source>
        <dbReference type="ARBA" id="ARBA00022729"/>
    </source>
</evidence>
<comment type="caution">
    <text evidence="23">The sequence shown here is derived from an EMBL/GenBank/DDBJ whole genome shotgun (WGS) entry which is preliminary data.</text>
</comment>
<dbReference type="InterPro" id="IPR027417">
    <property type="entry name" value="P-loop_NTPase"/>
</dbReference>
<dbReference type="GO" id="GO:1903037">
    <property type="term" value="P:regulation of leukocyte cell-cell adhesion"/>
    <property type="evidence" value="ECO:0007669"/>
    <property type="project" value="UniProtKB-ARBA"/>
</dbReference>
<evidence type="ECO:0000256" key="16">
    <source>
        <dbReference type="ARBA" id="ARBA00023319"/>
    </source>
</evidence>
<evidence type="ECO:0000256" key="6">
    <source>
        <dbReference type="ARBA" id="ARBA00022737"/>
    </source>
</evidence>
<dbReference type="InterPro" id="IPR053896">
    <property type="entry name" value="BTN3A2-like_Ig-C"/>
</dbReference>
<dbReference type="SMART" id="SM00409">
    <property type="entry name" value="IG"/>
    <property type="match status" value="1"/>
</dbReference>
<dbReference type="SUPFAM" id="SSF52047">
    <property type="entry name" value="RNI-like"/>
    <property type="match status" value="1"/>
</dbReference>
<evidence type="ECO:0000256" key="14">
    <source>
        <dbReference type="ARBA" id="ARBA00023198"/>
    </source>
</evidence>
<evidence type="ECO:0000256" key="3">
    <source>
        <dbReference type="ARBA" id="ARBA00022490"/>
    </source>
</evidence>
<dbReference type="Gene3D" id="2.60.40.10">
    <property type="entry name" value="Immunoglobulins"/>
    <property type="match status" value="2"/>
</dbReference>
<feature type="transmembrane region" description="Helical" evidence="19">
    <location>
        <begin position="525"/>
        <end position="544"/>
    </location>
</feature>
<keyword evidence="14" id="KW-0395">Inflammatory response</keyword>
<evidence type="ECO:0000256" key="2">
    <source>
        <dbReference type="ARBA" id="ARBA00004370"/>
    </source>
</evidence>
<feature type="transmembrane region" description="Helical" evidence="19">
    <location>
        <begin position="234"/>
        <end position="255"/>
    </location>
</feature>
<keyword evidence="4 19" id="KW-0812">Transmembrane</keyword>
<evidence type="ECO:0000256" key="13">
    <source>
        <dbReference type="ARBA" id="ARBA00023180"/>
    </source>
</evidence>
<dbReference type="SUPFAM" id="SSF52540">
    <property type="entry name" value="P-loop containing nucleoside triphosphate hydrolases"/>
    <property type="match status" value="1"/>
</dbReference>
<dbReference type="SUPFAM" id="SSF48726">
    <property type="entry name" value="Immunoglobulin"/>
    <property type="match status" value="2"/>
</dbReference>
<dbReference type="Pfam" id="PF07686">
    <property type="entry name" value="V-set"/>
    <property type="match status" value="1"/>
</dbReference>
<feature type="chain" id="PRO_5043641494" evidence="20">
    <location>
        <begin position="19"/>
        <end position="1431"/>
    </location>
</feature>
<evidence type="ECO:0000256" key="7">
    <source>
        <dbReference type="ARBA" id="ARBA00022741"/>
    </source>
</evidence>
<dbReference type="PANTHER" id="PTHR45690:SF19">
    <property type="entry name" value="NACHT, LRR AND PYD DOMAINS-CONTAINING PROTEIN 3"/>
    <property type="match status" value="1"/>
</dbReference>
<dbReference type="InterPro" id="IPR003599">
    <property type="entry name" value="Ig_sub"/>
</dbReference>
<evidence type="ECO:0000256" key="8">
    <source>
        <dbReference type="ARBA" id="ARBA00022840"/>
    </source>
</evidence>
<name>A0AAV6FIY5_9TELE</name>
<dbReference type="Proteomes" id="UP000823561">
    <property type="component" value="Chromosome 24"/>
</dbReference>
<evidence type="ECO:0000256" key="11">
    <source>
        <dbReference type="ARBA" id="ARBA00023136"/>
    </source>
</evidence>
<dbReference type="InterPro" id="IPR013106">
    <property type="entry name" value="Ig_V-set"/>
</dbReference>
<comment type="subcellular location">
    <subcellularLocation>
        <location evidence="1">Inflammasome</location>
    </subcellularLocation>
    <subcellularLocation>
        <location evidence="2">Membrane</location>
    </subcellularLocation>
</comment>
<keyword evidence="16" id="KW-0393">Immunoglobulin domain</keyword>
<dbReference type="GO" id="GO:0005524">
    <property type="term" value="F:ATP binding"/>
    <property type="evidence" value="ECO:0007669"/>
    <property type="project" value="UniProtKB-KW"/>
</dbReference>
<gene>
    <name evidence="23" type="ORF">AALO_G00301870</name>
</gene>
<dbReference type="PROSITE" id="PS50837">
    <property type="entry name" value="NACHT"/>
    <property type="match status" value="1"/>
</dbReference>
<dbReference type="InterPro" id="IPR036179">
    <property type="entry name" value="Ig-like_dom_sf"/>
</dbReference>
<keyword evidence="7" id="KW-0547">Nucleotide-binding</keyword>
<keyword evidence="5 20" id="KW-0732">Signal</keyword>
<feature type="signal peptide" evidence="20">
    <location>
        <begin position="1"/>
        <end position="18"/>
    </location>
</feature>
<dbReference type="FunFam" id="2.60.40.10:FF:000088">
    <property type="entry name" value="Butyrophilin subfamily 1 member A1"/>
    <property type="match status" value="1"/>
</dbReference>
<feature type="domain" description="Ig-like" evidence="21">
    <location>
        <begin position="138"/>
        <end position="223"/>
    </location>
</feature>
<dbReference type="InterPro" id="IPR032675">
    <property type="entry name" value="LRR_dom_sf"/>
</dbReference>
<dbReference type="InterPro" id="IPR013783">
    <property type="entry name" value="Ig-like_fold"/>
</dbReference>
<keyword evidence="12" id="KW-1015">Disulfide bond</keyword>
<keyword evidence="6" id="KW-0677">Repeat</keyword>
<dbReference type="PROSITE" id="PS50835">
    <property type="entry name" value="IG_LIKE"/>
    <property type="match status" value="2"/>
</dbReference>
<keyword evidence="10 19" id="KW-1133">Transmembrane helix</keyword>
<evidence type="ECO:0000256" key="18">
    <source>
        <dbReference type="SAM" id="MobiDB-lite"/>
    </source>
</evidence>
<feature type="compositionally biased region" description="Pro residues" evidence="18">
    <location>
        <begin position="1403"/>
        <end position="1416"/>
    </location>
</feature>
<dbReference type="InterPro" id="IPR007110">
    <property type="entry name" value="Ig-like_dom"/>
</dbReference>